<dbReference type="OrthoDB" id="7866222at2"/>
<dbReference type="EMBL" id="FNBL01000016">
    <property type="protein sequence ID" value="SDG31117.1"/>
    <property type="molecule type" value="Genomic_DNA"/>
</dbReference>
<dbReference type="AlphaFoldDB" id="A0A1G7T6W9"/>
<evidence type="ECO:0000313" key="4">
    <source>
        <dbReference type="Proteomes" id="UP000182284"/>
    </source>
</evidence>
<dbReference type="KEGG" id="cbak:DA792_02505"/>
<geneLocation type="plasmid" evidence="5">
    <name>pcblh4b</name>
</geneLocation>
<evidence type="ECO:0000313" key="5">
    <source>
        <dbReference type="Proteomes" id="UP000241447"/>
    </source>
</evidence>
<proteinExistence type="predicted"/>
<dbReference type="RefSeq" id="WP_074646905.1">
    <property type="nucleotide sequence ID" value="NZ_CP028473.1"/>
</dbReference>
<dbReference type="Proteomes" id="UP000241447">
    <property type="component" value="Plasmid pCBLh4b"/>
</dbReference>
<evidence type="ECO:0000313" key="1">
    <source>
        <dbReference type="EMBL" id="AVW89996.1"/>
    </source>
</evidence>
<reference evidence="1 5" key="2">
    <citation type="submission" date="2018-03" db="EMBL/GenBank/DDBJ databases">
        <title>The Complete Genome of Celeribacter baekdonensis strain LH4, a Thiosulfate-Oxidizing Alphaproteobacterium Isolated from Gulf of Mexico Continental Slope Sediments.</title>
        <authorList>
            <person name="Flood B.E."/>
            <person name="Bailey J.V."/>
            <person name="Leprich D."/>
        </authorList>
    </citation>
    <scope>NUCLEOTIDE SEQUENCE [LARGE SCALE GENOMIC DNA]</scope>
    <source>
        <strain evidence="1 5">LH4</strain>
        <plasmid evidence="1">pCBLh4b</plasmid>
        <plasmid evidence="5">Plasmid pcblh4b</plasmid>
    </source>
</reference>
<protein>
    <submittedName>
        <fullName evidence="3">Uncharacterized protein</fullName>
    </submittedName>
</protein>
<dbReference type="EMBL" id="CP028473">
    <property type="protein sequence ID" value="AVW90076.1"/>
    <property type="molecule type" value="Genomic_DNA"/>
</dbReference>
<accession>A0A1G7T6W9</accession>
<dbReference type="Proteomes" id="UP000182284">
    <property type="component" value="Unassembled WGS sequence"/>
</dbReference>
<evidence type="ECO:0000313" key="3">
    <source>
        <dbReference type="EMBL" id="SDG31117.1"/>
    </source>
</evidence>
<geneLocation type="plasmid" evidence="1">
    <name>pCBLh4b</name>
</geneLocation>
<dbReference type="EMBL" id="CP028473">
    <property type="protein sequence ID" value="AVW89996.1"/>
    <property type="molecule type" value="Genomic_DNA"/>
</dbReference>
<organism evidence="3 4">
    <name type="scientific">Celeribacter baekdonensis</name>
    <dbReference type="NCBI Taxonomy" id="875171"/>
    <lineage>
        <taxon>Bacteria</taxon>
        <taxon>Pseudomonadati</taxon>
        <taxon>Pseudomonadota</taxon>
        <taxon>Alphaproteobacteria</taxon>
        <taxon>Rhodobacterales</taxon>
        <taxon>Roseobacteraceae</taxon>
        <taxon>Celeribacter</taxon>
    </lineage>
</organism>
<name>A0A1G7T6W9_9RHOB</name>
<sequence>MGKKKIGRPFQEGYFLSKQVETHVFTDYRWNDGTTSRLWHFDPDQYDPSAIYIRPFSLSDPDESDQ</sequence>
<keyword evidence="1" id="KW-0614">Plasmid</keyword>
<evidence type="ECO:0000313" key="2">
    <source>
        <dbReference type="EMBL" id="AVW90076.1"/>
    </source>
</evidence>
<reference evidence="3 4" key="1">
    <citation type="submission" date="2016-10" db="EMBL/GenBank/DDBJ databases">
        <authorList>
            <person name="de Groot N.N."/>
        </authorList>
    </citation>
    <scope>NUCLEOTIDE SEQUENCE [LARGE SCALE GENOMIC DNA]</scope>
    <source>
        <strain evidence="3 4">DSM 27375</strain>
    </source>
</reference>
<dbReference type="KEGG" id="cbak:DA792_02025"/>
<gene>
    <name evidence="1" type="ORF">DA792_02025</name>
    <name evidence="2" type="ORF">DA792_02505</name>
    <name evidence="3" type="ORF">SAMN04488117_11658</name>
</gene>